<dbReference type="KEGG" id="ccp:CHC_T00006430001"/>
<accession>R7QJC8</accession>
<dbReference type="InterPro" id="IPR013083">
    <property type="entry name" value="Znf_RING/FYVE/PHD"/>
</dbReference>
<reference evidence="6" key="1">
    <citation type="journal article" date="2013" name="Proc. Natl. Acad. Sci. U.S.A.">
        <title>Genome structure and metabolic features in the red seaweed Chondrus crispus shed light on evolution of the Archaeplastida.</title>
        <authorList>
            <person name="Collen J."/>
            <person name="Porcel B."/>
            <person name="Carre W."/>
            <person name="Ball S.G."/>
            <person name="Chaparro C."/>
            <person name="Tonon T."/>
            <person name="Barbeyron T."/>
            <person name="Michel G."/>
            <person name="Noel B."/>
            <person name="Valentin K."/>
            <person name="Elias M."/>
            <person name="Artiguenave F."/>
            <person name="Arun A."/>
            <person name="Aury J.M."/>
            <person name="Barbosa-Neto J.F."/>
            <person name="Bothwell J.H."/>
            <person name="Bouget F.Y."/>
            <person name="Brillet L."/>
            <person name="Cabello-Hurtado F."/>
            <person name="Capella-Gutierrez S."/>
            <person name="Charrier B."/>
            <person name="Cladiere L."/>
            <person name="Cock J.M."/>
            <person name="Coelho S.M."/>
            <person name="Colleoni C."/>
            <person name="Czjzek M."/>
            <person name="Da Silva C."/>
            <person name="Delage L."/>
            <person name="Denoeud F."/>
            <person name="Deschamps P."/>
            <person name="Dittami S.M."/>
            <person name="Gabaldon T."/>
            <person name="Gachon C.M."/>
            <person name="Groisillier A."/>
            <person name="Herve C."/>
            <person name="Jabbari K."/>
            <person name="Katinka M."/>
            <person name="Kloareg B."/>
            <person name="Kowalczyk N."/>
            <person name="Labadie K."/>
            <person name="Leblanc C."/>
            <person name="Lopez P.J."/>
            <person name="McLachlan D.H."/>
            <person name="Meslet-Cladiere L."/>
            <person name="Moustafa A."/>
            <person name="Nehr Z."/>
            <person name="Nyvall Collen P."/>
            <person name="Panaud O."/>
            <person name="Partensky F."/>
            <person name="Poulain J."/>
            <person name="Rensing S.A."/>
            <person name="Rousvoal S."/>
            <person name="Samson G."/>
            <person name="Symeonidi A."/>
            <person name="Weissenbach J."/>
            <person name="Zambounis A."/>
            <person name="Wincker P."/>
            <person name="Boyen C."/>
        </authorList>
    </citation>
    <scope>NUCLEOTIDE SEQUENCE [LARGE SCALE GENOMIC DNA]</scope>
    <source>
        <strain evidence="6">cv. Stackhouse</strain>
    </source>
</reference>
<evidence type="ECO:0000256" key="3">
    <source>
        <dbReference type="SAM" id="SignalP"/>
    </source>
</evidence>
<evidence type="ECO:0000256" key="2">
    <source>
        <dbReference type="SAM" id="MobiDB-lite"/>
    </source>
</evidence>
<dbReference type="EMBL" id="HG001949">
    <property type="protein sequence ID" value="CDF38622.1"/>
    <property type="molecule type" value="Genomic_DNA"/>
</dbReference>
<evidence type="ECO:0000313" key="6">
    <source>
        <dbReference type="Proteomes" id="UP000012073"/>
    </source>
</evidence>
<keyword evidence="1" id="KW-0479">Metal-binding</keyword>
<keyword evidence="1" id="KW-0863">Zinc-finger</keyword>
<evidence type="ECO:0000313" key="5">
    <source>
        <dbReference type="EMBL" id="CDF38622.1"/>
    </source>
</evidence>
<dbReference type="RefSeq" id="XP_005718527.1">
    <property type="nucleotide sequence ID" value="XM_005718470.1"/>
</dbReference>
<proteinExistence type="predicted"/>
<dbReference type="AlphaFoldDB" id="R7QJC8"/>
<keyword evidence="3" id="KW-0732">Signal</keyword>
<evidence type="ECO:0000259" key="4">
    <source>
        <dbReference type="PROSITE" id="PS50089"/>
    </source>
</evidence>
<dbReference type="InterPro" id="IPR001841">
    <property type="entry name" value="Znf_RING"/>
</dbReference>
<keyword evidence="1" id="KW-0862">Zinc</keyword>
<dbReference type="SUPFAM" id="SSF57850">
    <property type="entry name" value="RING/U-box"/>
    <property type="match status" value="1"/>
</dbReference>
<dbReference type="OrthoDB" id="8062037at2759"/>
<sequence>MPHFSTKTSCWAALWIALLILSVIVSLIPVNDFVLGECEITSTPFESQSSDDDTCLVKVNVTVSLQESDQPFNAEAQIEKRWVYRSVKYYRCEDGDELNGKFKEGTKHECWVDQKVNTVHFFSEGTVTAHWYARIAKKGVKIMAGFFGLCAVVCAIRICRPNCETTLWPRLARRLWRRSSSSSGQEDTTRTNSELRRTVHTPYEYTLTTRIARPRLERSWERISALVDNAKVSDTEARQMVASGWSCCICLDSEPEDGCLQAVTRLECHHATHSECLRSWLLKGRAVCCLCNADVFPKDENRRSLSGDSDSGSEARSANSEPEDVEGISSSRSTPARIERPESPLTAILRQPRDND</sequence>
<keyword evidence="6" id="KW-1185">Reference proteome</keyword>
<evidence type="ECO:0000256" key="1">
    <source>
        <dbReference type="PROSITE-ProRule" id="PRU00175"/>
    </source>
</evidence>
<feature type="domain" description="RING-type" evidence="4">
    <location>
        <begin position="247"/>
        <end position="292"/>
    </location>
</feature>
<feature type="chain" id="PRO_5004454728" description="RING-type domain-containing protein" evidence="3">
    <location>
        <begin position="27"/>
        <end position="356"/>
    </location>
</feature>
<name>R7QJC8_CHOCR</name>
<dbReference type="Gene3D" id="3.30.40.10">
    <property type="entry name" value="Zinc/RING finger domain, C3HC4 (zinc finger)"/>
    <property type="match status" value="1"/>
</dbReference>
<organism evidence="5 6">
    <name type="scientific">Chondrus crispus</name>
    <name type="common">Carrageen Irish moss</name>
    <name type="synonym">Polymorpha crispa</name>
    <dbReference type="NCBI Taxonomy" id="2769"/>
    <lineage>
        <taxon>Eukaryota</taxon>
        <taxon>Rhodophyta</taxon>
        <taxon>Florideophyceae</taxon>
        <taxon>Rhodymeniophycidae</taxon>
        <taxon>Gigartinales</taxon>
        <taxon>Gigartinaceae</taxon>
        <taxon>Chondrus</taxon>
    </lineage>
</organism>
<dbReference type="GeneID" id="17326239"/>
<dbReference type="PROSITE" id="PS50089">
    <property type="entry name" value="ZF_RING_2"/>
    <property type="match status" value="1"/>
</dbReference>
<dbReference type="STRING" id="2769.R7QJC8"/>
<dbReference type="GO" id="GO:0008270">
    <property type="term" value="F:zinc ion binding"/>
    <property type="evidence" value="ECO:0007669"/>
    <property type="project" value="UniProtKB-KW"/>
</dbReference>
<dbReference type="Proteomes" id="UP000012073">
    <property type="component" value="Unassembled WGS sequence"/>
</dbReference>
<dbReference type="Gramene" id="CDF38622">
    <property type="protein sequence ID" value="CDF38622"/>
    <property type="gene ID" value="CHC_T00006430001"/>
</dbReference>
<protein>
    <recommendedName>
        <fullName evidence="4">RING-type domain-containing protein</fullName>
    </recommendedName>
</protein>
<feature type="signal peptide" evidence="3">
    <location>
        <begin position="1"/>
        <end position="26"/>
    </location>
</feature>
<feature type="region of interest" description="Disordered" evidence="2">
    <location>
        <begin position="301"/>
        <end position="356"/>
    </location>
</feature>
<gene>
    <name evidence="5" type="ORF">CHC_T00006430001</name>
</gene>